<evidence type="ECO:0000256" key="1">
    <source>
        <dbReference type="SAM" id="MobiDB-lite"/>
    </source>
</evidence>
<gene>
    <name evidence="2" type="ORF">NDU88_006790</name>
</gene>
<comment type="caution">
    <text evidence="2">The sequence shown here is derived from an EMBL/GenBank/DDBJ whole genome shotgun (WGS) entry which is preliminary data.</text>
</comment>
<sequence length="188" mass="20149">MAGHAARHPQQQSHSAPRGRPPPRRPLGEKLAHRTPATQPNPGPNQGVQVRATGTQSQEGQPGRPPLTGPARATGTEPLRSSAPTTTRPHPDPATGQASRGRHPCPPPTLQCHRERRSPTGPAIQACEARGRRGLQRRRPHPSARSVPKEPAGKKQSLRLTQGLPPRPIVAHRSPGVPARVRDKIGHS</sequence>
<protein>
    <submittedName>
        <fullName evidence="2">Uncharacterized protein</fullName>
    </submittedName>
</protein>
<dbReference type="Proteomes" id="UP001066276">
    <property type="component" value="Chromosome 3_2"/>
</dbReference>
<organism evidence="2 3">
    <name type="scientific">Pleurodeles waltl</name>
    <name type="common">Iberian ribbed newt</name>
    <dbReference type="NCBI Taxonomy" id="8319"/>
    <lineage>
        <taxon>Eukaryota</taxon>
        <taxon>Metazoa</taxon>
        <taxon>Chordata</taxon>
        <taxon>Craniata</taxon>
        <taxon>Vertebrata</taxon>
        <taxon>Euteleostomi</taxon>
        <taxon>Amphibia</taxon>
        <taxon>Batrachia</taxon>
        <taxon>Caudata</taxon>
        <taxon>Salamandroidea</taxon>
        <taxon>Salamandridae</taxon>
        <taxon>Pleurodelinae</taxon>
        <taxon>Pleurodeles</taxon>
    </lineage>
</organism>
<feature type="compositionally biased region" description="Polar residues" evidence="1">
    <location>
        <begin position="36"/>
        <end position="60"/>
    </location>
</feature>
<feature type="compositionally biased region" description="Basic residues" evidence="1">
    <location>
        <begin position="132"/>
        <end position="142"/>
    </location>
</feature>
<dbReference type="EMBL" id="JANPWB010000006">
    <property type="protein sequence ID" value="KAJ1181585.1"/>
    <property type="molecule type" value="Genomic_DNA"/>
</dbReference>
<evidence type="ECO:0000313" key="3">
    <source>
        <dbReference type="Proteomes" id="UP001066276"/>
    </source>
</evidence>
<proteinExistence type="predicted"/>
<keyword evidence="3" id="KW-1185">Reference proteome</keyword>
<feature type="region of interest" description="Disordered" evidence="1">
    <location>
        <begin position="1"/>
        <end position="188"/>
    </location>
</feature>
<name>A0AAV7TXU9_PLEWA</name>
<accession>A0AAV7TXU9</accession>
<dbReference type="AlphaFoldDB" id="A0AAV7TXU9"/>
<reference evidence="2" key="1">
    <citation type="journal article" date="2022" name="bioRxiv">
        <title>Sequencing and chromosome-scale assembly of the giantPleurodeles waltlgenome.</title>
        <authorList>
            <person name="Brown T."/>
            <person name="Elewa A."/>
            <person name="Iarovenko S."/>
            <person name="Subramanian E."/>
            <person name="Araus A.J."/>
            <person name="Petzold A."/>
            <person name="Susuki M."/>
            <person name="Suzuki K.-i.T."/>
            <person name="Hayashi T."/>
            <person name="Toyoda A."/>
            <person name="Oliveira C."/>
            <person name="Osipova E."/>
            <person name="Leigh N.D."/>
            <person name="Simon A."/>
            <person name="Yun M.H."/>
        </authorList>
    </citation>
    <scope>NUCLEOTIDE SEQUENCE</scope>
    <source>
        <strain evidence="2">20211129_DDA</strain>
        <tissue evidence="2">Liver</tissue>
    </source>
</reference>
<evidence type="ECO:0000313" key="2">
    <source>
        <dbReference type="EMBL" id="KAJ1181585.1"/>
    </source>
</evidence>